<keyword evidence="2" id="KW-1133">Transmembrane helix</keyword>
<dbReference type="InterPro" id="IPR002575">
    <property type="entry name" value="Aminoglycoside_PTrfase"/>
</dbReference>
<feature type="compositionally biased region" description="Acidic residues" evidence="1">
    <location>
        <begin position="1116"/>
        <end position="1128"/>
    </location>
</feature>
<dbReference type="EMBL" id="JABEXW010001030">
    <property type="protein sequence ID" value="KAF4948871.1"/>
    <property type="molecule type" value="Genomic_DNA"/>
</dbReference>
<keyword evidence="2" id="KW-0812">Transmembrane</keyword>
<dbReference type="Pfam" id="PF23190">
    <property type="entry name" value="LHD_TRPY1"/>
    <property type="match status" value="1"/>
</dbReference>
<dbReference type="PANTHER" id="PTHR35859:SF1">
    <property type="entry name" value="NONSELECTIVE CATION CHANNEL PROTEIN"/>
    <property type="match status" value="1"/>
</dbReference>
<gene>
    <name evidence="6" type="ORF">FSARC_13623</name>
</gene>
<feature type="transmembrane region" description="Helical" evidence="2">
    <location>
        <begin position="805"/>
        <end position="826"/>
    </location>
</feature>
<dbReference type="InterPro" id="IPR008271">
    <property type="entry name" value="Ser/Thr_kinase_AS"/>
</dbReference>
<evidence type="ECO:0000259" key="5">
    <source>
        <dbReference type="Pfam" id="PF23317"/>
    </source>
</evidence>
<dbReference type="SUPFAM" id="SSF56112">
    <property type="entry name" value="Protein kinase-like (PK-like)"/>
    <property type="match status" value="1"/>
</dbReference>
<dbReference type="Pfam" id="PF23317">
    <property type="entry name" value="YVC1_C"/>
    <property type="match status" value="1"/>
</dbReference>
<name>A0A8H4WSZ9_9HYPO</name>
<evidence type="ECO:0000256" key="2">
    <source>
        <dbReference type="SAM" id="Phobius"/>
    </source>
</evidence>
<dbReference type="PROSITE" id="PS00108">
    <property type="entry name" value="PROTEIN_KINASE_ST"/>
    <property type="match status" value="1"/>
</dbReference>
<dbReference type="Pfam" id="PF01636">
    <property type="entry name" value="APH"/>
    <property type="match status" value="1"/>
</dbReference>
<organism evidence="6 7">
    <name type="scientific">Fusarium sarcochroum</name>
    <dbReference type="NCBI Taxonomy" id="1208366"/>
    <lineage>
        <taxon>Eukaryota</taxon>
        <taxon>Fungi</taxon>
        <taxon>Dikarya</taxon>
        <taxon>Ascomycota</taxon>
        <taxon>Pezizomycotina</taxon>
        <taxon>Sordariomycetes</taxon>
        <taxon>Hypocreomycetidae</taxon>
        <taxon>Hypocreales</taxon>
        <taxon>Nectriaceae</taxon>
        <taxon>Fusarium</taxon>
        <taxon>Fusarium lateritium species complex</taxon>
    </lineage>
</organism>
<accession>A0A8H4WSZ9</accession>
<protein>
    <recommendedName>
        <fullName evidence="8">Aminoglycoside phosphotransferase domain-containing protein</fullName>
    </recommendedName>
</protein>
<evidence type="ECO:0000259" key="4">
    <source>
        <dbReference type="Pfam" id="PF23190"/>
    </source>
</evidence>
<reference evidence="6" key="1">
    <citation type="journal article" date="2020" name="BMC Genomics">
        <title>Correction to: Identification and distribution of gene clusters required for synthesis of sphingolipid metabolism inhibitors in diverse species of the filamentous fungus Fusarium.</title>
        <authorList>
            <person name="Kim H.S."/>
            <person name="Lohmar J.M."/>
            <person name="Busman M."/>
            <person name="Brown D.W."/>
            <person name="Naumann T.A."/>
            <person name="Divon H.H."/>
            <person name="Lysoe E."/>
            <person name="Uhlig S."/>
            <person name="Proctor R.H."/>
        </authorList>
    </citation>
    <scope>NUCLEOTIDE SEQUENCE</scope>
    <source>
        <strain evidence="6">NRRL 20472</strain>
    </source>
</reference>
<reference evidence="6" key="2">
    <citation type="submission" date="2020-05" db="EMBL/GenBank/DDBJ databases">
        <authorList>
            <person name="Kim H.-S."/>
            <person name="Proctor R.H."/>
            <person name="Brown D.W."/>
        </authorList>
    </citation>
    <scope>NUCLEOTIDE SEQUENCE</scope>
    <source>
        <strain evidence="6">NRRL 20472</strain>
    </source>
</reference>
<dbReference type="InterPro" id="IPR056337">
    <property type="entry name" value="LHD_YVC1"/>
</dbReference>
<dbReference type="InterPro" id="IPR056336">
    <property type="entry name" value="YVC1_C"/>
</dbReference>
<feature type="compositionally biased region" description="Basic and acidic residues" evidence="1">
    <location>
        <begin position="1045"/>
        <end position="1068"/>
    </location>
</feature>
<feature type="transmembrane region" description="Helical" evidence="2">
    <location>
        <begin position="734"/>
        <end position="753"/>
    </location>
</feature>
<feature type="region of interest" description="Disordered" evidence="1">
    <location>
        <begin position="1038"/>
        <end position="1085"/>
    </location>
</feature>
<dbReference type="AlphaFoldDB" id="A0A8H4WSZ9"/>
<evidence type="ECO:0000256" key="1">
    <source>
        <dbReference type="SAM" id="MobiDB-lite"/>
    </source>
</evidence>
<dbReference type="GO" id="GO:0004672">
    <property type="term" value="F:protein kinase activity"/>
    <property type="evidence" value="ECO:0007669"/>
    <property type="project" value="InterPro"/>
</dbReference>
<dbReference type="InterPro" id="IPR011009">
    <property type="entry name" value="Kinase-like_dom_sf"/>
</dbReference>
<feature type="compositionally biased region" description="Polar residues" evidence="1">
    <location>
        <begin position="1130"/>
        <end position="1139"/>
    </location>
</feature>
<feature type="transmembrane region" description="Helical" evidence="2">
    <location>
        <begin position="707"/>
        <end position="728"/>
    </location>
</feature>
<feature type="region of interest" description="Disordered" evidence="1">
    <location>
        <begin position="1115"/>
        <end position="1149"/>
    </location>
</feature>
<proteinExistence type="predicted"/>
<dbReference type="InterPro" id="IPR041726">
    <property type="entry name" value="ACAD10_11_N"/>
</dbReference>
<evidence type="ECO:0000313" key="6">
    <source>
        <dbReference type="EMBL" id="KAF4948871.1"/>
    </source>
</evidence>
<evidence type="ECO:0000259" key="3">
    <source>
        <dbReference type="Pfam" id="PF01636"/>
    </source>
</evidence>
<dbReference type="Proteomes" id="UP000622797">
    <property type="component" value="Unassembled WGS sequence"/>
</dbReference>
<dbReference type="InterPro" id="IPR052971">
    <property type="entry name" value="TRP_calcium_channel"/>
</dbReference>
<evidence type="ECO:0000313" key="7">
    <source>
        <dbReference type="Proteomes" id="UP000622797"/>
    </source>
</evidence>
<feature type="domain" description="YVC1 N-terminal linker helical" evidence="4">
    <location>
        <begin position="464"/>
        <end position="642"/>
    </location>
</feature>
<feature type="transmembrane region" description="Helical" evidence="2">
    <location>
        <begin position="918"/>
        <end position="936"/>
    </location>
</feature>
<keyword evidence="2" id="KW-0472">Membrane</keyword>
<dbReference type="CDD" id="cd05154">
    <property type="entry name" value="ACAD10_11_N-like"/>
    <property type="match status" value="1"/>
</dbReference>
<feature type="domain" description="Calcium channel YVC1-like C-terminal transmembrane" evidence="5">
    <location>
        <begin position="682"/>
        <end position="972"/>
    </location>
</feature>
<feature type="transmembrane region" description="Helical" evidence="2">
    <location>
        <begin position="948"/>
        <end position="967"/>
    </location>
</feature>
<feature type="domain" description="Aminoglycoside phosphotransferase" evidence="3">
    <location>
        <begin position="31"/>
        <end position="266"/>
    </location>
</feature>
<dbReference type="OrthoDB" id="2373987at2759"/>
<sequence length="1149" mass="130429">MAGRVRQPVDEAALEKYISDNVRAIKTPIDLKQFGFGQSNPTYQITAADGQHFVMRKKPPGKLLSKTAHKVEREYRIMHALENTDVAVPKTYCLCEDDSIIGTPFYIMEFLDGRIFEDFTMPGVEPAEREAMWRDAVVTLARFHAVDYKKVGLEKFGKPAGFYSRQINTWVTICGSQEKAVDVETKEPVGKLPHFEETVRFFKNERLQPKDRATLVHGDYKIDNLVFHKTEPRVIGIIDWEMSTVGHPLSDICNFLMNFYMAKSPGAGPYDASNFLPGKTPGLPQPEQILEWYTAESGYDARPEVPWGIAFSIWKLAGVCQGIAARYALRQASSEKARQHAVTRGSLAEFAWKLAKEAGADETGTKLSKLDLTIHQRRDISLQFIIFGASLNPLPWKLLLYNYSAGLSMAGNTRRRITFPDPDPPADERRPLLSRLSTGVPGDRDALYSCMTDPHSHLPVYTNIHRIRRDIISVVEDYLSLAQLQDLRINVTVVRPLVDKFYSLNDISIIYCLLVNRAQFLEEQAHLNNRHNVNFTRATLCELIATRILRRFGEVHDDGHDGLLLLAHILVAGFEPFQNAPDEIREEAERTTSWVETKTLPSLEVAIVTESKHFLSSATCQKVVDAIYEGRIVYTPSTFWDIIPDHYKLKPISIYDPRDSPLLNQYRLIVPRTRNVLESIQFATLLALYVAVMVLRRKNRYGGTEAAFSIFAFGWGLDQFATILAHGWNVYTQNLWSFLDVAFVLIYWAYLILRFMGWRLGDPNLHEQAFDVLALAAPVLVPRLAFNLLSDNLVFLSLRSMMADFFFLTALSAWCFLGFLLSLLWLGEGAHPILTISKWMIYIWFGLDGTGIQRSTEFHWLLGPSVMVAFAFLGNTLFLTILVSMLSNTFSNISTNAISEISFRRAVLTLEGVKADAVFAYQPPFNILAVFLFIPLKFVVSPRWFHKIHVTAVKILNLPLLLIIAVAERRLLWPSRNAEDPTEIKAPPPTKSQFWKKWRLTVHRDLRAVFQVPPPDTVHDDIAVDDDLTHHLIRRQFTRNATNEIEPRHVEPPTRPDPGTRRPSRRDSMFPGIPPQKLRGSFSDNDMFEGTAERLANMEKSIRRMETMLSRLVPSIDEEVISDSELEESGTLNDNTAESSVGGLADRGT</sequence>
<dbReference type="PANTHER" id="PTHR35859">
    <property type="entry name" value="NONSELECTIVE CATION CHANNEL PROTEIN"/>
    <property type="match status" value="1"/>
</dbReference>
<dbReference type="Gene3D" id="3.90.1200.10">
    <property type="match status" value="1"/>
</dbReference>
<comment type="caution">
    <text evidence="6">The sequence shown here is derived from an EMBL/GenBank/DDBJ whole genome shotgun (WGS) entry which is preliminary data.</text>
</comment>
<evidence type="ECO:0008006" key="8">
    <source>
        <dbReference type="Google" id="ProtNLM"/>
    </source>
</evidence>
<dbReference type="Gene3D" id="3.30.200.20">
    <property type="entry name" value="Phosphorylase Kinase, domain 1"/>
    <property type="match status" value="1"/>
</dbReference>
<keyword evidence="7" id="KW-1185">Reference proteome</keyword>
<feature type="transmembrane region" description="Helical" evidence="2">
    <location>
        <begin position="858"/>
        <end position="883"/>
    </location>
</feature>